<name>A0A0E9N5C5_9BACT</name>
<dbReference type="RefSeq" id="WP_083990390.1">
    <property type="nucleotide sequence ID" value="NZ_BBWV01000004.1"/>
</dbReference>
<evidence type="ECO:0008006" key="4">
    <source>
        <dbReference type="Google" id="ProtNLM"/>
    </source>
</evidence>
<comment type="caution">
    <text evidence="2">The sequence shown here is derived from an EMBL/GenBank/DDBJ whole genome shotgun (WGS) entry which is preliminary data.</text>
</comment>
<dbReference type="Pfam" id="PF05751">
    <property type="entry name" value="FixH"/>
    <property type="match status" value="1"/>
</dbReference>
<protein>
    <recommendedName>
        <fullName evidence="4">FixH protein</fullName>
    </recommendedName>
</protein>
<evidence type="ECO:0000256" key="1">
    <source>
        <dbReference type="SAM" id="Phobius"/>
    </source>
</evidence>
<sequence>MHWGNKVMLGFVAFAAMIGYLVFQSFRTRFDLVEPDYYRNELRYQEVIDGSRRAAAIADSVQLSAEGKQVVLQLPAGKPVSGEIWFYCAQDARLDKKFPLNPDSEGRQVFSGIPAGIRFTAKLRWQQEEETYVVEKTLYLAP</sequence>
<proteinExistence type="predicted"/>
<keyword evidence="1" id="KW-1133">Transmembrane helix</keyword>
<dbReference type="Proteomes" id="UP000033121">
    <property type="component" value="Unassembled WGS sequence"/>
</dbReference>
<reference evidence="2 3" key="1">
    <citation type="submission" date="2015-04" db="EMBL/GenBank/DDBJ databases">
        <title>Whole genome shotgun sequence of Flavihumibacter petaseus NBRC 106054.</title>
        <authorList>
            <person name="Miyazawa S."/>
            <person name="Hosoyama A."/>
            <person name="Hashimoto M."/>
            <person name="Noguchi M."/>
            <person name="Tsuchikane K."/>
            <person name="Ohji S."/>
            <person name="Yamazoe A."/>
            <person name="Ichikawa N."/>
            <person name="Kimura A."/>
            <person name="Fujita N."/>
        </authorList>
    </citation>
    <scope>NUCLEOTIDE SEQUENCE [LARGE SCALE GENOMIC DNA]</scope>
    <source>
        <strain evidence="2 3">NBRC 106054</strain>
    </source>
</reference>
<evidence type="ECO:0000313" key="2">
    <source>
        <dbReference type="EMBL" id="GAO45172.1"/>
    </source>
</evidence>
<dbReference type="AlphaFoldDB" id="A0A0E9N5C5"/>
<feature type="transmembrane region" description="Helical" evidence="1">
    <location>
        <begin position="6"/>
        <end position="23"/>
    </location>
</feature>
<accession>A0A0E9N5C5</accession>
<keyword evidence="1" id="KW-0472">Membrane</keyword>
<dbReference type="InterPro" id="IPR008620">
    <property type="entry name" value="FixH"/>
</dbReference>
<dbReference type="EMBL" id="BBWV01000004">
    <property type="protein sequence ID" value="GAO45172.1"/>
    <property type="molecule type" value="Genomic_DNA"/>
</dbReference>
<evidence type="ECO:0000313" key="3">
    <source>
        <dbReference type="Proteomes" id="UP000033121"/>
    </source>
</evidence>
<keyword evidence="1" id="KW-0812">Transmembrane</keyword>
<dbReference type="OrthoDB" id="1493774at2"/>
<keyword evidence="3" id="KW-1185">Reference proteome</keyword>
<organism evidence="2 3">
    <name type="scientific">Flavihumibacter petaseus NBRC 106054</name>
    <dbReference type="NCBI Taxonomy" id="1220578"/>
    <lineage>
        <taxon>Bacteria</taxon>
        <taxon>Pseudomonadati</taxon>
        <taxon>Bacteroidota</taxon>
        <taxon>Chitinophagia</taxon>
        <taxon>Chitinophagales</taxon>
        <taxon>Chitinophagaceae</taxon>
        <taxon>Flavihumibacter</taxon>
    </lineage>
</organism>
<dbReference type="STRING" id="1220578.FPE01S_04_04160"/>
<gene>
    <name evidence="2" type="ORF">FPE01S_04_04160</name>
</gene>